<dbReference type="Proteomes" id="UP000176665">
    <property type="component" value="Unassembled WGS sequence"/>
</dbReference>
<proteinExistence type="predicted"/>
<reference evidence="7 8" key="1">
    <citation type="journal article" date="2016" name="Nat. Commun.">
        <title>Thousands of microbial genomes shed light on interconnected biogeochemical processes in an aquifer system.</title>
        <authorList>
            <person name="Anantharaman K."/>
            <person name="Brown C.T."/>
            <person name="Hug L.A."/>
            <person name="Sharon I."/>
            <person name="Castelle C.J."/>
            <person name="Probst A.J."/>
            <person name="Thomas B.C."/>
            <person name="Singh A."/>
            <person name="Wilkins M.J."/>
            <person name="Karaoz U."/>
            <person name="Brodie E.L."/>
            <person name="Williams K.H."/>
            <person name="Hubbard S.S."/>
            <person name="Banfield J.F."/>
        </authorList>
    </citation>
    <scope>NUCLEOTIDE SEQUENCE [LARGE SCALE GENOMIC DNA]</scope>
</reference>
<evidence type="ECO:0000313" key="7">
    <source>
        <dbReference type="EMBL" id="OGG03556.1"/>
    </source>
</evidence>
<name>A0A1F5YTZ4_9BACT</name>
<dbReference type="GO" id="GO:0009229">
    <property type="term" value="P:thiamine diphosphate biosynthetic process"/>
    <property type="evidence" value="ECO:0007669"/>
    <property type="project" value="InterPro"/>
</dbReference>
<dbReference type="PANTHER" id="PTHR41299:SF1">
    <property type="entry name" value="THIAMINE PYROPHOSPHOKINASE"/>
    <property type="match status" value="1"/>
</dbReference>
<dbReference type="InterPro" id="IPR007373">
    <property type="entry name" value="Thiamin_PyroPKinase_B1-bd"/>
</dbReference>
<keyword evidence="4" id="KW-0067">ATP-binding</keyword>
<dbReference type="SMART" id="SM00983">
    <property type="entry name" value="TPK_B1_binding"/>
    <property type="match status" value="1"/>
</dbReference>
<organism evidence="7 8">
    <name type="scientific">Candidatus Gottesmanbacteria bacterium RBG_16_37_8</name>
    <dbReference type="NCBI Taxonomy" id="1798371"/>
    <lineage>
        <taxon>Bacteria</taxon>
        <taxon>Candidatus Gottesmaniibacteriota</taxon>
    </lineage>
</organism>
<dbReference type="InterPro" id="IPR053149">
    <property type="entry name" value="TPK"/>
</dbReference>
<evidence type="ECO:0000256" key="2">
    <source>
        <dbReference type="ARBA" id="ARBA00022741"/>
    </source>
</evidence>
<dbReference type="InterPro" id="IPR006282">
    <property type="entry name" value="Thi_PPkinase"/>
</dbReference>
<evidence type="ECO:0000256" key="4">
    <source>
        <dbReference type="ARBA" id="ARBA00022840"/>
    </source>
</evidence>
<dbReference type="InterPro" id="IPR036371">
    <property type="entry name" value="TPK_B1-bd_sf"/>
</dbReference>
<evidence type="ECO:0000256" key="1">
    <source>
        <dbReference type="ARBA" id="ARBA00022679"/>
    </source>
</evidence>
<dbReference type="EMBL" id="MFJA01000022">
    <property type="protein sequence ID" value="OGG03556.1"/>
    <property type="molecule type" value="Genomic_DNA"/>
</dbReference>
<dbReference type="GO" id="GO:0016301">
    <property type="term" value="F:kinase activity"/>
    <property type="evidence" value="ECO:0007669"/>
    <property type="project" value="UniProtKB-KW"/>
</dbReference>
<dbReference type="SUPFAM" id="SSF63999">
    <property type="entry name" value="Thiamin pyrophosphokinase, catalytic domain"/>
    <property type="match status" value="1"/>
</dbReference>
<keyword evidence="1" id="KW-0808">Transferase</keyword>
<sequence>MTEIKNLSIVGLSCLPDKFIPQIIKSDYIIAADGASFLLIKKGIIPDLAVGDFDSLSSVKLRMVQNKIAKIIKYPRIKDLTDMHLAVIEALKLKPQKITIYGGTGKRIDHFLGNLFLLELINKFNIKAEIVDEYNEIKIIEKIETLTKSAYFPYFSIIPLSEETVVSATGCRYEIKNKKITRGQTIGISNEIIKDQCLITVEKGKIVLIRSKDS</sequence>
<dbReference type="NCBIfam" id="TIGR01378">
    <property type="entry name" value="thi_PPkinase"/>
    <property type="match status" value="1"/>
</dbReference>
<dbReference type="InterPro" id="IPR036759">
    <property type="entry name" value="TPK_catalytic_sf"/>
</dbReference>
<dbReference type="GO" id="GO:0005524">
    <property type="term" value="F:ATP binding"/>
    <property type="evidence" value="ECO:0007669"/>
    <property type="project" value="UniProtKB-KW"/>
</dbReference>
<dbReference type="PANTHER" id="PTHR41299">
    <property type="entry name" value="THIAMINE PYROPHOSPHOKINASE"/>
    <property type="match status" value="1"/>
</dbReference>
<protein>
    <recommendedName>
        <fullName evidence="5">Thiamine diphosphokinase</fullName>
        <ecNumber evidence="5">2.7.6.2</ecNumber>
    </recommendedName>
</protein>
<evidence type="ECO:0000256" key="3">
    <source>
        <dbReference type="ARBA" id="ARBA00022777"/>
    </source>
</evidence>
<dbReference type="Pfam" id="PF04265">
    <property type="entry name" value="TPK_B1_binding"/>
    <property type="match status" value="1"/>
</dbReference>
<dbReference type="InterPro" id="IPR007371">
    <property type="entry name" value="TPK_catalytic"/>
</dbReference>
<evidence type="ECO:0000256" key="5">
    <source>
        <dbReference type="NCBIfam" id="TIGR01378"/>
    </source>
</evidence>
<dbReference type="GO" id="GO:0004788">
    <property type="term" value="F:thiamine diphosphokinase activity"/>
    <property type="evidence" value="ECO:0007669"/>
    <property type="project" value="UniProtKB-UniRule"/>
</dbReference>
<dbReference type="GO" id="GO:0030975">
    <property type="term" value="F:thiamine binding"/>
    <property type="evidence" value="ECO:0007669"/>
    <property type="project" value="InterPro"/>
</dbReference>
<dbReference type="EC" id="2.7.6.2" evidence="5"/>
<dbReference type="GO" id="GO:0006772">
    <property type="term" value="P:thiamine metabolic process"/>
    <property type="evidence" value="ECO:0007669"/>
    <property type="project" value="UniProtKB-UniRule"/>
</dbReference>
<accession>A0A1F5YTZ4</accession>
<evidence type="ECO:0000259" key="6">
    <source>
        <dbReference type="SMART" id="SM00983"/>
    </source>
</evidence>
<dbReference type="STRING" id="1798371.A2W14_03160"/>
<dbReference type="Pfam" id="PF04263">
    <property type="entry name" value="TPK_catalytic"/>
    <property type="match status" value="1"/>
</dbReference>
<dbReference type="SUPFAM" id="SSF63862">
    <property type="entry name" value="Thiamin pyrophosphokinase, substrate-binding domain"/>
    <property type="match status" value="1"/>
</dbReference>
<dbReference type="AlphaFoldDB" id="A0A1F5YTZ4"/>
<feature type="domain" description="Thiamin pyrophosphokinase thiamin-binding" evidence="6">
    <location>
        <begin position="136"/>
        <end position="207"/>
    </location>
</feature>
<dbReference type="CDD" id="cd07995">
    <property type="entry name" value="TPK"/>
    <property type="match status" value="1"/>
</dbReference>
<keyword evidence="3 7" id="KW-0418">Kinase</keyword>
<dbReference type="Gene3D" id="3.40.50.10240">
    <property type="entry name" value="Thiamin pyrophosphokinase, catalytic domain"/>
    <property type="match status" value="1"/>
</dbReference>
<keyword evidence="2" id="KW-0547">Nucleotide-binding</keyword>
<gene>
    <name evidence="7" type="ORF">A2W14_03160</name>
</gene>
<evidence type="ECO:0000313" key="8">
    <source>
        <dbReference type="Proteomes" id="UP000176665"/>
    </source>
</evidence>
<comment type="caution">
    <text evidence="7">The sequence shown here is derived from an EMBL/GenBank/DDBJ whole genome shotgun (WGS) entry which is preliminary data.</text>
</comment>